<dbReference type="PANTHER" id="PTHR43591">
    <property type="entry name" value="METHYLTRANSFERASE"/>
    <property type="match status" value="1"/>
</dbReference>
<proteinExistence type="predicted"/>
<keyword evidence="3" id="KW-1185">Reference proteome</keyword>
<sequence>MSELEKEVKRFAETHNGEHVSSYRAVYNVGRHGISTKESTDAYHNWSATYEQDAGPDKFRGPVIAAESVAAFYRTHRDKVLILDVACGTGFVGQELQKRGFKQMDGLDPCSSLLEKARAKNIYRKEFCCYLNDKPLPIEDNTYNCAVLSGGMMEGHVPCSGLYQLARVVKPGGLVCIVMREEFLEHVQEYRDNLEPVITDLESRAIWRLISRTVVPNYFLDKNGVVFNFVKC</sequence>
<evidence type="ECO:0000313" key="3">
    <source>
        <dbReference type="Proteomes" id="UP001374579"/>
    </source>
</evidence>
<evidence type="ECO:0000313" key="2">
    <source>
        <dbReference type="EMBL" id="KAK7095862.1"/>
    </source>
</evidence>
<organism evidence="2 3">
    <name type="scientific">Littorina saxatilis</name>
    <dbReference type="NCBI Taxonomy" id="31220"/>
    <lineage>
        <taxon>Eukaryota</taxon>
        <taxon>Metazoa</taxon>
        <taxon>Spiralia</taxon>
        <taxon>Lophotrochozoa</taxon>
        <taxon>Mollusca</taxon>
        <taxon>Gastropoda</taxon>
        <taxon>Caenogastropoda</taxon>
        <taxon>Littorinimorpha</taxon>
        <taxon>Littorinoidea</taxon>
        <taxon>Littorinidae</taxon>
        <taxon>Littorina</taxon>
    </lineage>
</organism>
<feature type="domain" description="Methyltransferase" evidence="1">
    <location>
        <begin position="82"/>
        <end position="173"/>
    </location>
</feature>
<reference evidence="2 3" key="1">
    <citation type="submission" date="2024-02" db="EMBL/GenBank/DDBJ databases">
        <title>Chromosome-scale genome assembly of the rough periwinkle Littorina saxatilis.</title>
        <authorList>
            <person name="De Jode A."/>
            <person name="Faria R."/>
            <person name="Formenti G."/>
            <person name="Sims Y."/>
            <person name="Smith T.P."/>
            <person name="Tracey A."/>
            <person name="Wood J.M.D."/>
            <person name="Zagrodzka Z.B."/>
            <person name="Johannesson K."/>
            <person name="Butlin R.K."/>
            <person name="Leder E.H."/>
        </authorList>
    </citation>
    <scope>NUCLEOTIDE SEQUENCE [LARGE SCALE GENOMIC DNA]</scope>
    <source>
        <strain evidence="2">Snail1</strain>
        <tissue evidence="2">Muscle</tissue>
    </source>
</reference>
<dbReference type="PANTHER" id="PTHR43591:SF101">
    <property type="entry name" value="METHYLTRANSFERASE-LIKE PROTEIN 27"/>
    <property type="match status" value="1"/>
</dbReference>
<dbReference type="InterPro" id="IPR041698">
    <property type="entry name" value="Methyltransf_25"/>
</dbReference>
<dbReference type="Pfam" id="PF13649">
    <property type="entry name" value="Methyltransf_25"/>
    <property type="match status" value="1"/>
</dbReference>
<evidence type="ECO:0000259" key="1">
    <source>
        <dbReference type="Pfam" id="PF13649"/>
    </source>
</evidence>
<dbReference type="SUPFAM" id="SSF53335">
    <property type="entry name" value="S-adenosyl-L-methionine-dependent methyltransferases"/>
    <property type="match status" value="1"/>
</dbReference>
<comment type="caution">
    <text evidence="2">The sequence shown here is derived from an EMBL/GenBank/DDBJ whole genome shotgun (WGS) entry which is preliminary data.</text>
</comment>
<dbReference type="Gene3D" id="3.40.50.150">
    <property type="entry name" value="Vaccinia Virus protein VP39"/>
    <property type="match status" value="1"/>
</dbReference>
<name>A0AAN9AZ99_9CAEN</name>
<dbReference type="AlphaFoldDB" id="A0AAN9AZ99"/>
<protein>
    <recommendedName>
        <fullName evidence="1">Methyltransferase domain-containing protein</fullName>
    </recommendedName>
</protein>
<dbReference type="CDD" id="cd02440">
    <property type="entry name" value="AdoMet_MTases"/>
    <property type="match status" value="1"/>
</dbReference>
<gene>
    <name evidence="2" type="ORF">V1264_005223</name>
</gene>
<dbReference type="InterPro" id="IPR029063">
    <property type="entry name" value="SAM-dependent_MTases_sf"/>
</dbReference>
<dbReference type="Proteomes" id="UP001374579">
    <property type="component" value="Unassembled WGS sequence"/>
</dbReference>
<dbReference type="EMBL" id="JBAMIC010000014">
    <property type="protein sequence ID" value="KAK7095862.1"/>
    <property type="molecule type" value="Genomic_DNA"/>
</dbReference>
<accession>A0AAN9AZ99</accession>